<evidence type="ECO:0000259" key="6">
    <source>
        <dbReference type="PROSITE" id="PS50888"/>
    </source>
</evidence>
<evidence type="ECO:0000256" key="2">
    <source>
        <dbReference type="ARBA" id="ARBA00023125"/>
    </source>
</evidence>
<protein>
    <recommendedName>
        <fullName evidence="4">Stem cell protein</fullName>
    </recommendedName>
</protein>
<dbReference type="KEGG" id="csem:103384168"/>
<dbReference type="InterPro" id="IPR036638">
    <property type="entry name" value="HLH_DNA-bd_sf"/>
</dbReference>
<dbReference type="STRING" id="244447.ENSCSEP00000021574"/>
<evidence type="ECO:0000313" key="7">
    <source>
        <dbReference type="Ensembl" id="ENSCSEP00000021574.1"/>
    </source>
</evidence>
<proteinExistence type="predicted"/>
<evidence type="ECO:0000256" key="4">
    <source>
        <dbReference type="ARBA" id="ARBA00075195"/>
    </source>
</evidence>
<dbReference type="Proteomes" id="UP000265120">
    <property type="component" value="Chromosome 9"/>
</dbReference>
<keyword evidence="8" id="KW-1185">Reference proteome</keyword>
<reference evidence="7" key="2">
    <citation type="submission" date="2025-08" db="UniProtKB">
        <authorList>
            <consortium name="Ensembl"/>
        </authorList>
    </citation>
    <scope>IDENTIFICATION</scope>
</reference>
<dbReference type="PANTHER" id="PTHR13864">
    <property type="entry name" value="T-CELL ACUTE LYMPHOCYTIC LEUKEMIA/STEM CELL LEUKEMIA-RELATED"/>
    <property type="match status" value="1"/>
</dbReference>
<evidence type="ECO:0000256" key="5">
    <source>
        <dbReference type="SAM" id="MobiDB-lite"/>
    </source>
</evidence>
<dbReference type="InterPro" id="IPR011598">
    <property type="entry name" value="bHLH_dom"/>
</dbReference>
<keyword evidence="2" id="KW-0238">DNA-binding</keyword>
<feature type="compositionally biased region" description="Low complexity" evidence="5">
    <location>
        <begin position="19"/>
        <end position="34"/>
    </location>
</feature>
<dbReference type="Ensembl" id="ENSCSET00000021851.1">
    <property type="protein sequence ID" value="ENSCSEP00000021574.1"/>
    <property type="gene ID" value="ENSCSEG00000013767.1"/>
</dbReference>
<sequence>MMEKLDSSCSPSTLPSDLPCPISSSSTSSPTCTSVERGSPSQNESLTFTDAISSPCPETTKTGCAGHEDTSTSGAIQSPKYHTDKAAGSITIEPKREQVEKNEEEEEARRSPTAHAASNNKTPELSSPPPLLPASAKTPPHPLSPHTYASSIMTSSSLLPSHIPVISLGDSKPHLPLPNTPLTALHPIPSILHGPHGDIHCSQETRFTAAGPTAPSQGSLLAQQYLSTHPFFIRSYLNPSGRNYGVVNSSRIKRRSSTHFEMEISDCPPQKIARRVFTNSRERWRQQNVNGAFSELRKLIPTHPPDKKLSKNEILRLAVKYINFLVSLLKDQAEDKGRDSAPEEAVDEGVGAGRPSSPHLVTPTRLRNSTNSVIAKTKSPATSSCYGDTDCEKSFGHKAPSLTQDILGPVKGQRRMVLATNDA</sequence>
<feature type="region of interest" description="Disordered" evidence="5">
    <location>
        <begin position="333"/>
        <end position="364"/>
    </location>
</feature>
<dbReference type="PROSITE" id="PS50888">
    <property type="entry name" value="BHLH"/>
    <property type="match status" value="1"/>
</dbReference>
<dbReference type="OrthoDB" id="10069510at2759"/>
<dbReference type="GO" id="GO:0046983">
    <property type="term" value="F:protein dimerization activity"/>
    <property type="evidence" value="ECO:0007669"/>
    <property type="project" value="InterPro"/>
</dbReference>
<dbReference type="GeneID" id="103384168"/>
<name>A0A3P8W4L2_CYNSE</name>
<dbReference type="CTD" id="4066"/>
<dbReference type="Gene3D" id="4.10.280.10">
    <property type="entry name" value="Helix-loop-helix DNA-binding domain"/>
    <property type="match status" value="1"/>
</dbReference>
<feature type="domain" description="BHLH" evidence="6">
    <location>
        <begin position="273"/>
        <end position="325"/>
    </location>
</feature>
<dbReference type="PANTHER" id="PTHR13864:SF25">
    <property type="entry name" value="PROTEIN LYL-1-LIKE ISOFORM X1-RELATED"/>
    <property type="match status" value="1"/>
</dbReference>
<accession>A0A3P8W4L2</accession>
<dbReference type="GO" id="GO:0000978">
    <property type="term" value="F:RNA polymerase II cis-regulatory region sequence-specific DNA binding"/>
    <property type="evidence" value="ECO:0007669"/>
    <property type="project" value="TreeGrafter"/>
</dbReference>
<organism evidence="7 8">
    <name type="scientific">Cynoglossus semilaevis</name>
    <name type="common">Tongue sole</name>
    <dbReference type="NCBI Taxonomy" id="244447"/>
    <lineage>
        <taxon>Eukaryota</taxon>
        <taxon>Metazoa</taxon>
        <taxon>Chordata</taxon>
        <taxon>Craniata</taxon>
        <taxon>Vertebrata</taxon>
        <taxon>Euteleostomi</taxon>
        <taxon>Actinopterygii</taxon>
        <taxon>Neopterygii</taxon>
        <taxon>Teleostei</taxon>
        <taxon>Neoteleostei</taxon>
        <taxon>Acanthomorphata</taxon>
        <taxon>Carangaria</taxon>
        <taxon>Pleuronectiformes</taxon>
        <taxon>Pleuronectoidei</taxon>
        <taxon>Cynoglossidae</taxon>
        <taxon>Cynoglossinae</taxon>
        <taxon>Cynoglossus</taxon>
    </lineage>
</organism>
<feature type="region of interest" description="Disordered" evidence="5">
    <location>
        <begin position="1"/>
        <end position="149"/>
    </location>
</feature>
<evidence type="ECO:0000256" key="3">
    <source>
        <dbReference type="ARBA" id="ARBA00023163"/>
    </source>
</evidence>
<evidence type="ECO:0000313" key="8">
    <source>
        <dbReference type="Proteomes" id="UP000265120"/>
    </source>
</evidence>
<dbReference type="RefSeq" id="XP_008315804.1">
    <property type="nucleotide sequence ID" value="XM_008317582.3"/>
</dbReference>
<dbReference type="CDD" id="cd19705">
    <property type="entry name" value="bHLH_TS_LYL1"/>
    <property type="match status" value="1"/>
</dbReference>
<reference evidence="7" key="3">
    <citation type="submission" date="2025-09" db="UniProtKB">
        <authorList>
            <consortium name="Ensembl"/>
        </authorList>
    </citation>
    <scope>IDENTIFICATION</scope>
</reference>
<dbReference type="InterPro" id="IPR040238">
    <property type="entry name" value="TAL-like"/>
</dbReference>
<dbReference type="SUPFAM" id="SSF47459">
    <property type="entry name" value="HLH, helix-loop-helix DNA-binding domain"/>
    <property type="match status" value="1"/>
</dbReference>
<dbReference type="FunFam" id="4.10.280.10:FF:000015">
    <property type="entry name" value="T-cell acute lymphocytic leukemia 1"/>
    <property type="match status" value="1"/>
</dbReference>
<evidence type="ECO:0000256" key="1">
    <source>
        <dbReference type="ARBA" id="ARBA00023015"/>
    </source>
</evidence>
<reference evidence="7 8" key="1">
    <citation type="journal article" date="2014" name="Nat. Genet.">
        <title>Whole-genome sequence of a flatfish provides insights into ZW sex chromosome evolution and adaptation to a benthic lifestyle.</title>
        <authorList>
            <person name="Chen S."/>
            <person name="Zhang G."/>
            <person name="Shao C."/>
            <person name="Huang Q."/>
            <person name="Liu G."/>
            <person name="Zhang P."/>
            <person name="Song W."/>
            <person name="An N."/>
            <person name="Chalopin D."/>
            <person name="Volff J.N."/>
            <person name="Hong Y."/>
            <person name="Li Q."/>
            <person name="Sha Z."/>
            <person name="Zhou H."/>
            <person name="Xie M."/>
            <person name="Yu Q."/>
            <person name="Liu Y."/>
            <person name="Xiang H."/>
            <person name="Wang N."/>
            <person name="Wu K."/>
            <person name="Yang C."/>
            <person name="Zhou Q."/>
            <person name="Liao X."/>
            <person name="Yang L."/>
            <person name="Hu Q."/>
            <person name="Zhang J."/>
            <person name="Meng L."/>
            <person name="Jin L."/>
            <person name="Tian Y."/>
            <person name="Lian J."/>
            <person name="Yang J."/>
            <person name="Miao G."/>
            <person name="Liu S."/>
            <person name="Liang Z."/>
            <person name="Yan F."/>
            <person name="Li Y."/>
            <person name="Sun B."/>
            <person name="Zhang H."/>
            <person name="Zhang J."/>
            <person name="Zhu Y."/>
            <person name="Du M."/>
            <person name="Zhao Y."/>
            <person name="Schartl M."/>
            <person name="Tang Q."/>
            <person name="Wang J."/>
        </authorList>
    </citation>
    <scope>NUCLEOTIDE SEQUENCE</scope>
</reference>
<dbReference type="GeneTree" id="ENSGT00940000166140"/>
<dbReference type="SMART" id="SM00353">
    <property type="entry name" value="HLH"/>
    <property type="match status" value="1"/>
</dbReference>
<keyword evidence="3" id="KW-0804">Transcription</keyword>
<dbReference type="InParanoid" id="A0A3P8W4L2"/>
<keyword evidence="1" id="KW-0805">Transcription regulation</keyword>
<dbReference type="Pfam" id="PF00010">
    <property type="entry name" value="HLH"/>
    <property type="match status" value="1"/>
</dbReference>
<dbReference type="GO" id="GO:0000981">
    <property type="term" value="F:DNA-binding transcription factor activity, RNA polymerase II-specific"/>
    <property type="evidence" value="ECO:0007669"/>
    <property type="project" value="InterPro"/>
</dbReference>
<dbReference type="AlphaFoldDB" id="A0A3P8W4L2"/>
<feature type="compositionally biased region" description="Polar residues" evidence="5">
    <location>
        <begin position="39"/>
        <end position="62"/>
    </location>
</feature>